<dbReference type="AlphaFoldDB" id="A0A3R7P302"/>
<proteinExistence type="predicted"/>
<organism evidence="1 2">
    <name type="scientific">Penaeus vannamei</name>
    <name type="common">Whiteleg shrimp</name>
    <name type="synonym">Litopenaeus vannamei</name>
    <dbReference type="NCBI Taxonomy" id="6689"/>
    <lineage>
        <taxon>Eukaryota</taxon>
        <taxon>Metazoa</taxon>
        <taxon>Ecdysozoa</taxon>
        <taxon>Arthropoda</taxon>
        <taxon>Crustacea</taxon>
        <taxon>Multicrustacea</taxon>
        <taxon>Malacostraca</taxon>
        <taxon>Eumalacostraca</taxon>
        <taxon>Eucarida</taxon>
        <taxon>Decapoda</taxon>
        <taxon>Dendrobranchiata</taxon>
        <taxon>Penaeoidea</taxon>
        <taxon>Penaeidae</taxon>
        <taxon>Penaeus</taxon>
    </lineage>
</organism>
<reference evidence="1 2" key="1">
    <citation type="submission" date="2018-04" db="EMBL/GenBank/DDBJ databases">
        <authorList>
            <person name="Zhang X."/>
            <person name="Yuan J."/>
            <person name="Li F."/>
            <person name="Xiang J."/>
        </authorList>
    </citation>
    <scope>NUCLEOTIDE SEQUENCE [LARGE SCALE GENOMIC DNA]</scope>
    <source>
        <tissue evidence="1">Muscle</tissue>
    </source>
</reference>
<keyword evidence="2" id="KW-1185">Reference proteome</keyword>
<evidence type="ECO:0000313" key="1">
    <source>
        <dbReference type="EMBL" id="ROT74031.1"/>
    </source>
</evidence>
<gene>
    <name evidence="1" type="ORF">C7M84_007484</name>
</gene>
<name>A0A3R7P302_PENVA</name>
<accession>A0A3R7P302</accession>
<dbReference type="Proteomes" id="UP000283509">
    <property type="component" value="Unassembled WGS sequence"/>
</dbReference>
<protein>
    <submittedName>
        <fullName evidence="1">Uncharacterized protein</fullName>
    </submittedName>
</protein>
<dbReference type="EMBL" id="QCYY01001950">
    <property type="protein sequence ID" value="ROT74031.1"/>
    <property type="molecule type" value="Genomic_DNA"/>
</dbReference>
<sequence>MSPVHSLSHPVTCLSTLLSSPIQYSLNLFLFRSLTHSVYSAPLSGQLIHSPSHSSTHSPFNYLSHLLDRHLHAHSTPRSVSTNATEIPALATLRRLKGSIIVVRISRRLFLINSFLLRQCRAVRVGAWEDSLYDETTSAADVITTIAASLRDVTLGSGDLLTLGNLLGHLREKHENDLLSTSVQSEALDLAKRYLKGSLEVTDALLTYPGLWWGLLQENRVLTSSLLQDSLCHGAVMLATYQESSITDFSLNSLPGSEYAIGLASLNPEIVLQGRKGDNQE</sequence>
<evidence type="ECO:0000313" key="2">
    <source>
        <dbReference type="Proteomes" id="UP000283509"/>
    </source>
</evidence>
<comment type="caution">
    <text evidence="1">The sequence shown here is derived from an EMBL/GenBank/DDBJ whole genome shotgun (WGS) entry which is preliminary data.</text>
</comment>
<dbReference type="OrthoDB" id="194358at2759"/>
<reference evidence="1 2" key="2">
    <citation type="submission" date="2019-01" db="EMBL/GenBank/DDBJ databases">
        <title>The decoding of complex shrimp genome reveals the adaptation for benthos swimmer, frequently molting mechanism and breeding impact on genome.</title>
        <authorList>
            <person name="Sun Y."/>
            <person name="Gao Y."/>
            <person name="Yu Y."/>
        </authorList>
    </citation>
    <scope>NUCLEOTIDE SEQUENCE [LARGE SCALE GENOMIC DNA]</scope>
    <source>
        <tissue evidence="1">Muscle</tissue>
    </source>
</reference>